<reference evidence="1 3" key="1">
    <citation type="journal article" date="2008" name="Science">
        <title>The Physcomitrella genome reveals evolutionary insights into the conquest of land by plants.</title>
        <authorList>
            <person name="Rensing S."/>
            <person name="Lang D."/>
            <person name="Zimmer A."/>
            <person name="Terry A."/>
            <person name="Salamov A."/>
            <person name="Shapiro H."/>
            <person name="Nishiyama T."/>
            <person name="Perroud P.-F."/>
            <person name="Lindquist E."/>
            <person name="Kamisugi Y."/>
            <person name="Tanahashi T."/>
            <person name="Sakakibara K."/>
            <person name="Fujita T."/>
            <person name="Oishi K."/>
            <person name="Shin-I T."/>
            <person name="Kuroki Y."/>
            <person name="Toyoda A."/>
            <person name="Suzuki Y."/>
            <person name="Hashimoto A."/>
            <person name="Yamaguchi K."/>
            <person name="Sugano A."/>
            <person name="Kohara Y."/>
            <person name="Fujiyama A."/>
            <person name="Anterola A."/>
            <person name="Aoki S."/>
            <person name="Ashton N."/>
            <person name="Barbazuk W.B."/>
            <person name="Barker E."/>
            <person name="Bennetzen J."/>
            <person name="Bezanilla M."/>
            <person name="Blankenship R."/>
            <person name="Cho S.H."/>
            <person name="Dutcher S."/>
            <person name="Estelle M."/>
            <person name="Fawcett J.A."/>
            <person name="Gundlach H."/>
            <person name="Hanada K."/>
            <person name="Heyl A."/>
            <person name="Hicks K.A."/>
            <person name="Hugh J."/>
            <person name="Lohr M."/>
            <person name="Mayer K."/>
            <person name="Melkozernov A."/>
            <person name="Murata T."/>
            <person name="Nelson D."/>
            <person name="Pils B."/>
            <person name="Prigge M."/>
            <person name="Reiss B."/>
            <person name="Renner T."/>
            <person name="Rombauts S."/>
            <person name="Rushton P."/>
            <person name="Sanderfoot A."/>
            <person name="Schween G."/>
            <person name="Shiu S.-H."/>
            <person name="Stueber K."/>
            <person name="Theodoulou F.L."/>
            <person name="Tu H."/>
            <person name="Van de Peer Y."/>
            <person name="Verrier P.J."/>
            <person name="Waters E."/>
            <person name="Wood A."/>
            <person name="Yang L."/>
            <person name="Cove D."/>
            <person name="Cuming A."/>
            <person name="Hasebe M."/>
            <person name="Lucas S."/>
            <person name="Mishler D.B."/>
            <person name="Reski R."/>
            <person name="Grigoriev I."/>
            <person name="Quatrano R.S."/>
            <person name="Boore J.L."/>
        </authorList>
    </citation>
    <scope>NUCLEOTIDE SEQUENCE [LARGE SCALE GENOMIC DNA]</scope>
    <source>
        <strain evidence="2 3">cv. Gransden 2004</strain>
    </source>
</reference>
<name>A0A2K1JN42_PHYPA</name>
<sequence length="124" mass="14247">MKTFYHSACEVANLTSSYLIHLKLVSLDPSIHTLHGCQNPNSEILPAASSRESRYRHKERNIQEVEPRGNKVADGRLFEVCQVFRRKILQKTRRNGYSPVEFTAIPHFQSLAESCDSLHNIIRI</sequence>
<gene>
    <name evidence="1" type="ORF">PHYPA_017791</name>
</gene>
<dbReference type="Proteomes" id="UP000006727">
    <property type="component" value="Chromosome 13"/>
</dbReference>
<proteinExistence type="predicted"/>
<dbReference type="EnsemblPlants" id="Pp3c13_24268V3.1">
    <property type="protein sequence ID" value="PAC:32931495.CDS.1"/>
    <property type="gene ID" value="Pp3c13_24268"/>
</dbReference>
<dbReference type="Gramene" id="Pp3c13_24268V3.1">
    <property type="protein sequence ID" value="PAC:32931495.CDS.1"/>
    <property type="gene ID" value="Pp3c13_24268"/>
</dbReference>
<dbReference type="InParanoid" id="A0A2K1JN42"/>
<evidence type="ECO:0000313" key="1">
    <source>
        <dbReference type="EMBL" id="PNR42959.1"/>
    </source>
</evidence>
<evidence type="ECO:0000313" key="3">
    <source>
        <dbReference type="Proteomes" id="UP000006727"/>
    </source>
</evidence>
<dbReference type="EMBL" id="ABEU02000013">
    <property type="protein sequence ID" value="PNR42959.1"/>
    <property type="molecule type" value="Genomic_DNA"/>
</dbReference>
<evidence type="ECO:0000313" key="2">
    <source>
        <dbReference type="EnsemblPlants" id="PAC:32931495.CDS.1"/>
    </source>
</evidence>
<protein>
    <submittedName>
        <fullName evidence="1 2">Uncharacterized protein</fullName>
    </submittedName>
</protein>
<keyword evidence="3" id="KW-1185">Reference proteome</keyword>
<dbReference type="AlphaFoldDB" id="A0A2K1JN42"/>
<reference evidence="2" key="3">
    <citation type="submission" date="2020-12" db="UniProtKB">
        <authorList>
            <consortium name="EnsemblPlants"/>
        </authorList>
    </citation>
    <scope>IDENTIFICATION</scope>
</reference>
<organism evidence="1">
    <name type="scientific">Physcomitrium patens</name>
    <name type="common">Spreading-leaved earth moss</name>
    <name type="synonym">Physcomitrella patens</name>
    <dbReference type="NCBI Taxonomy" id="3218"/>
    <lineage>
        <taxon>Eukaryota</taxon>
        <taxon>Viridiplantae</taxon>
        <taxon>Streptophyta</taxon>
        <taxon>Embryophyta</taxon>
        <taxon>Bryophyta</taxon>
        <taxon>Bryophytina</taxon>
        <taxon>Bryopsida</taxon>
        <taxon>Funariidae</taxon>
        <taxon>Funariales</taxon>
        <taxon>Funariaceae</taxon>
        <taxon>Physcomitrium</taxon>
    </lineage>
</organism>
<accession>A0A2K1JN42</accession>
<reference evidence="1 3" key="2">
    <citation type="journal article" date="2018" name="Plant J.">
        <title>The Physcomitrella patens chromosome-scale assembly reveals moss genome structure and evolution.</title>
        <authorList>
            <person name="Lang D."/>
            <person name="Ullrich K.K."/>
            <person name="Murat F."/>
            <person name="Fuchs J."/>
            <person name="Jenkins J."/>
            <person name="Haas F.B."/>
            <person name="Piednoel M."/>
            <person name="Gundlach H."/>
            <person name="Van Bel M."/>
            <person name="Meyberg R."/>
            <person name="Vives C."/>
            <person name="Morata J."/>
            <person name="Symeonidi A."/>
            <person name="Hiss M."/>
            <person name="Muchero W."/>
            <person name="Kamisugi Y."/>
            <person name="Saleh O."/>
            <person name="Blanc G."/>
            <person name="Decker E.L."/>
            <person name="van Gessel N."/>
            <person name="Grimwood J."/>
            <person name="Hayes R.D."/>
            <person name="Graham S.W."/>
            <person name="Gunter L.E."/>
            <person name="McDaniel S.F."/>
            <person name="Hoernstein S.N.W."/>
            <person name="Larsson A."/>
            <person name="Li F.W."/>
            <person name="Perroud P.F."/>
            <person name="Phillips J."/>
            <person name="Ranjan P."/>
            <person name="Rokshar D.S."/>
            <person name="Rothfels C.J."/>
            <person name="Schneider L."/>
            <person name="Shu S."/>
            <person name="Stevenson D.W."/>
            <person name="Thummler F."/>
            <person name="Tillich M."/>
            <person name="Villarreal Aguilar J.C."/>
            <person name="Widiez T."/>
            <person name="Wong G.K."/>
            <person name="Wymore A."/>
            <person name="Zhang Y."/>
            <person name="Zimmer A.D."/>
            <person name="Quatrano R.S."/>
            <person name="Mayer K.F.X."/>
            <person name="Goodstein D."/>
            <person name="Casacuberta J.M."/>
            <person name="Vandepoele K."/>
            <person name="Reski R."/>
            <person name="Cuming A.C."/>
            <person name="Tuskan G.A."/>
            <person name="Maumus F."/>
            <person name="Salse J."/>
            <person name="Schmutz J."/>
            <person name="Rensing S.A."/>
        </authorList>
    </citation>
    <scope>NUCLEOTIDE SEQUENCE [LARGE SCALE GENOMIC DNA]</scope>
    <source>
        <strain evidence="2 3">cv. Gransden 2004</strain>
    </source>
</reference>